<organism evidence="1 2">
    <name type="scientific">Didymella rabiei</name>
    <name type="common">Chickpea ascochyta blight fungus</name>
    <name type="synonym">Mycosphaerella rabiei</name>
    <dbReference type="NCBI Taxonomy" id="5454"/>
    <lineage>
        <taxon>Eukaryota</taxon>
        <taxon>Fungi</taxon>
        <taxon>Dikarya</taxon>
        <taxon>Ascomycota</taxon>
        <taxon>Pezizomycotina</taxon>
        <taxon>Dothideomycetes</taxon>
        <taxon>Pleosporomycetidae</taxon>
        <taxon>Pleosporales</taxon>
        <taxon>Pleosporineae</taxon>
        <taxon>Didymellaceae</taxon>
        <taxon>Ascochyta</taxon>
    </lineage>
</organism>
<evidence type="ECO:0000313" key="2">
    <source>
        <dbReference type="Proteomes" id="UP000076837"/>
    </source>
</evidence>
<sequence length="229" mass="25812">MRKADANLDRFWVAVDSHFEKKTGVAQYGVIQECLKDSSEMYRSAPWANSPISSNKPTKTNEYEFQSIPDQLHDKTAQITGAFDKMAVVERVKAKTRGVPDFVSDGIEALTMKPSDVAIETVKHVFAVDKSTHNVFRTLFSVPSEDIGEVSKGTKWVEFKRAMVRIGFSAEKLQGSAWQFTPTTDVGIERGIHFHEPHPDSEINYVIAKRIGRRLRPVYGWCGDTFQLA</sequence>
<protein>
    <submittedName>
        <fullName evidence="1">Uncharacterized protein</fullName>
    </submittedName>
</protein>
<reference evidence="1 2" key="1">
    <citation type="journal article" date="2016" name="Sci. Rep.">
        <title>Draft genome sequencing and secretome analysis of fungal phytopathogen Ascochyta rabiei provides insight into the necrotrophic effector repertoire.</title>
        <authorList>
            <person name="Verma S."/>
            <person name="Gazara R.K."/>
            <person name="Nizam S."/>
            <person name="Parween S."/>
            <person name="Chattopadhyay D."/>
            <person name="Verma P.K."/>
        </authorList>
    </citation>
    <scope>NUCLEOTIDE SEQUENCE [LARGE SCALE GENOMIC DNA]</scope>
    <source>
        <strain evidence="1 2">ArDII</strain>
    </source>
</reference>
<name>A0A162X3N1_DIDRA</name>
<dbReference type="PANTHER" id="PTHR40788:SF2">
    <property type="entry name" value="CLR5 DOMAIN-CONTAINING PROTEIN"/>
    <property type="match status" value="1"/>
</dbReference>
<keyword evidence="2" id="KW-1185">Reference proteome</keyword>
<gene>
    <name evidence="1" type="ORF">ST47_g9535</name>
</gene>
<comment type="caution">
    <text evidence="1">The sequence shown here is derived from an EMBL/GenBank/DDBJ whole genome shotgun (WGS) entry which is preliminary data.</text>
</comment>
<proteinExistence type="predicted"/>
<dbReference type="Proteomes" id="UP000076837">
    <property type="component" value="Unassembled WGS sequence"/>
</dbReference>
<dbReference type="PANTHER" id="PTHR40788">
    <property type="entry name" value="CLR5 DOMAIN-CONTAINING PROTEIN-RELATED"/>
    <property type="match status" value="1"/>
</dbReference>
<dbReference type="AlphaFoldDB" id="A0A162X3N1"/>
<accession>A0A162X3N1</accession>
<evidence type="ECO:0000313" key="1">
    <source>
        <dbReference type="EMBL" id="KZM19335.1"/>
    </source>
</evidence>
<dbReference type="EMBL" id="JYNV01000295">
    <property type="protein sequence ID" value="KZM19335.1"/>
    <property type="molecule type" value="Genomic_DNA"/>
</dbReference>
<dbReference type="OrthoDB" id="3779062at2759"/>